<dbReference type="SUPFAM" id="SSF57850">
    <property type="entry name" value="RING/U-box"/>
    <property type="match status" value="1"/>
</dbReference>
<comment type="caution">
    <text evidence="6">The sequence shown here is derived from an EMBL/GenBank/DDBJ whole genome shotgun (WGS) entry which is preliminary data.</text>
</comment>
<keyword evidence="1" id="KW-0479">Metal-binding</keyword>
<keyword evidence="3" id="KW-0833">Ubl conjugation pathway</keyword>
<dbReference type="AlphaFoldDB" id="A0A816BB93"/>
<organism evidence="6 7">
    <name type="scientific">Adineta ricciae</name>
    <name type="common">Rotifer</name>
    <dbReference type="NCBI Taxonomy" id="249248"/>
    <lineage>
        <taxon>Eukaryota</taxon>
        <taxon>Metazoa</taxon>
        <taxon>Spiralia</taxon>
        <taxon>Gnathifera</taxon>
        <taxon>Rotifera</taxon>
        <taxon>Eurotatoria</taxon>
        <taxon>Bdelloidea</taxon>
        <taxon>Adinetida</taxon>
        <taxon>Adinetidae</taxon>
        <taxon>Adineta</taxon>
    </lineage>
</organism>
<evidence type="ECO:0000256" key="1">
    <source>
        <dbReference type="ARBA" id="ARBA00022723"/>
    </source>
</evidence>
<protein>
    <recommendedName>
        <fullName evidence="5">IBR domain-containing protein</fullName>
    </recommendedName>
</protein>
<keyword evidence="2" id="KW-0863">Zinc-finger</keyword>
<proteinExistence type="predicted"/>
<dbReference type="GO" id="GO:0008270">
    <property type="term" value="F:zinc ion binding"/>
    <property type="evidence" value="ECO:0007669"/>
    <property type="project" value="UniProtKB-KW"/>
</dbReference>
<dbReference type="Pfam" id="PF01485">
    <property type="entry name" value="IBR"/>
    <property type="match status" value="1"/>
</dbReference>
<dbReference type="EMBL" id="CAJNOR010006976">
    <property type="protein sequence ID" value="CAF1608031.1"/>
    <property type="molecule type" value="Genomic_DNA"/>
</dbReference>
<feature type="non-terminal residue" evidence="6">
    <location>
        <position position="1"/>
    </location>
</feature>
<evidence type="ECO:0000256" key="2">
    <source>
        <dbReference type="ARBA" id="ARBA00022771"/>
    </source>
</evidence>
<dbReference type="Proteomes" id="UP000663828">
    <property type="component" value="Unassembled WGS sequence"/>
</dbReference>
<keyword evidence="4" id="KW-0862">Zinc</keyword>
<name>A0A816BB93_ADIRI</name>
<evidence type="ECO:0000256" key="4">
    <source>
        <dbReference type="ARBA" id="ARBA00022833"/>
    </source>
</evidence>
<reference evidence="6" key="1">
    <citation type="submission" date="2021-02" db="EMBL/GenBank/DDBJ databases">
        <authorList>
            <person name="Nowell W R."/>
        </authorList>
    </citation>
    <scope>NUCLEOTIDE SEQUENCE</scope>
</reference>
<evidence type="ECO:0000256" key="3">
    <source>
        <dbReference type="ARBA" id="ARBA00022786"/>
    </source>
</evidence>
<feature type="domain" description="IBR" evidence="5">
    <location>
        <begin position="23"/>
        <end position="68"/>
    </location>
</feature>
<gene>
    <name evidence="6" type="ORF">XAT740_LOCUS48531</name>
</gene>
<evidence type="ECO:0000259" key="5">
    <source>
        <dbReference type="Pfam" id="PF01485"/>
    </source>
</evidence>
<dbReference type="InterPro" id="IPR002867">
    <property type="entry name" value="IBR_dom"/>
</dbReference>
<evidence type="ECO:0000313" key="6">
    <source>
        <dbReference type="EMBL" id="CAF1608031.1"/>
    </source>
</evidence>
<keyword evidence="7" id="KW-1185">Reference proteome</keyword>
<evidence type="ECO:0000313" key="7">
    <source>
        <dbReference type="Proteomes" id="UP000663828"/>
    </source>
</evidence>
<accession>A0A816BB93</accession>
<sequence>KISEEDETVVINNRSFLGSAIVKRVKACPDIACQKLNVKMGDDNLIVCEECLEQYCFLCGEAINGLKHFKKKCKRPWFLYQIHDDRLERANVGSGVAVLYSSLDVCSFGWASKDYFAAPYLEV</sequence>